<name>A0A8S5T5I9_9CAUD</name>
<proteinExistence type="predicted"/>
<accession>A0A8S5T5I9</accession>
<dbReference type="EMBL" id="BK032748">
    <property type="protein sequence ID" value="DAF58255.1"/>
    <property type="molecule type" value="Genomic_DNA"/>
</dbReference>
<sequence>MKKLLIPTLFVLLVACSGEKAGSERIKYEKTGSNKAWQVGEAALRACKDEDAKKEPCATIQLKEGASIPKHPLTSIDDIAVLYVYDPTINPNDPITSYKMRYNCEFFPNKKDEPALCLNLEEANQLLAPFVK</sequence>
<protein>
    <submittedName>
        <fullName evidence="1">TRAF PROTEIN, TRAO PROTEIN, TRAN ADHESION, BACTERIAL SECRETION.5A</fullName>
    </submittedName>
</protein>
<reference evidence="1" key="1">
    <citation type="journal article" date="2021" name="Proc. Natl. Acad. Sci. U.S.A.">
        <title>A Catalog of Tens of Thousands of Viruses from Human Metagenomes Reveals Hidden Associations with Chronic Diseases.</title>
        <authorList>
            <person name="Tisza M.J."/>
            <person name="Buck C.B."/>
        </authorList>
    </citation>
    <scope>NUCLEOTIDE SEQUENCE</scope>
    <source>
        <strain evidence="1">CtMBu2</strain>
    </source>
</reference>
<dbReference type="PROSITE" id="PS51257">
    <property type="entry name" value="PROKAR_LIPOPROTEIN"/>
    <property type="match status" value="1"/>
</dbReference>
<evidence type="ECO:0000313" key="1">
    <source>
        <dbReference type="EMBL" id="DAF58255.1"/>
    </source>
</evidence>
<organism evidence="1">
    <name type="scientific">Siphoviridae sp. ctMBu2</name>
    <dbReference type="NCBI Taxonomy" id="2827853"/>
    <lineage>
        <taxon>Viruses</taxon>
        <taxon>Duplodnaviria</taxon>
        <taxon>Heunggongvirae</taxon>
        <taxon>Uroviricota</taxon>
        <taxon>Caudoviricetes</taxon>
    </lineage>
</organism>